<dbReference type="SUPFAM" id="SSF56719">
    <property type="entry name" value="Type II DNA topoisomerase"/>
    <property type="match status" value="1"/>
</dbReference>
<name>A0A9D1QB94_9BACT</name>
<gene>
    <name evidence="9" type="ORF">H9888_01720</name>
</gene>
<protein>
    <submittedName>
        <fullName evidence="9">DNA gyrase/topoisomerase IV subunit A</fullName>
    </submittedName>
</protein>
<dbReference type="InterPro" id="IPR002205">
    <property type="entry name" value="Topo_IIA_dom_A"/>
</dbReference>
<dbReference type="GO" id="GO:0003677">
    <property type="term" value="F:DNA binding"/>
    <property type="evidence" value="ECO:0007669"/>
    <property type="project" value="UniProtKB-UniRule"/>
</dbReference>
<evidence type="ECO:0000313" key="10">
    <source>
        <dbReference type="Proteomes" id="UP000823926"/>
    </source>
</evidence>
<feature type="domain" description="Topo IIA-type catalytic" evidence="8">
    <location>
        <begin position="61"/>
        <end position="479"/>
    </location>
</feature>
<organism evidence="9 10">
    <name type="scientific">Candidatus Rikenella faecigallinarum</name>
    <dbReference type="NCBI Taxonomy" id="2838745"/>
    <lineage>
        <taxon>Bacteria</taxon>
        <taxon>Pseudomonadati</taxon>
        <taxon>Bacteroidota</taxon>
        <taxon>Bacteroidia</taxon>
        <taxon>Bacteroidales</taxon>
        <taxon>Rikenellaceae</taxon>
        <taxon>Rikenella</taxon>
    </lineage>
</organism>
<keyword evidence="3 6" id="KW-0799">Topoisomerase</keyword>
<evidence type="ECO:0000256" key="1">
    <source>
        <dbReference type="ARBA" id="ARBA00000185"/>
    </source>
</evidence>
<dbReference type="InterPro" id="IPR013760">
    <property type="entry name" value="Topo_IIA-like_dom_sf"/>
</dbReference>
<dbReference type="AlphaFoldDB" id="A0A9D1QB94"/>
<comment type="similarity">
    <text evidence="2">Belongs to the type II topoisomerase GyrA/ParC subunit family.</text>
</comment>
<dbReference type="PANTHER" id="PTHR43493">
    <property type="entry name" value="DNA GYRASE/TOPOISOMERASE SUBUNIT A"/>
    <property type="match status" value="1"/>
</dbReference>
<reference evidence="9" key="1">
    <citation type="journal article" date="2021" name="PeerJ">
        <title>Extensive microbial diversity within the chicken gut microbiome revealed by metagenomics and culture.</title>
        <authorList>
            <person name="Gilroy R."/>
            <person name="Ravi A."/>
            <person name="Getino M."/>
            <person name="Pursley I."/>
            <person name="Horton D.L."/>
            <person name="Alikhan N.F."/>
            <person name="Baker D."/>
            <person name="Gharbi K."/>
            <person name="Hall N."/>
            <person name="Watson M."/>
            <person name="Adriaenssens E.M."/>
            <person name="Foster-Nyarko E."/>
            <person name="Jarju S."/>
            <person name="Secka A."/>
            <person name="Antonio M."/>
            <person name="Oren A."/>
            <person name="Chaudhuri R.R."/>
            <person name="La Ragione R."/>
            <person name="Hildebrand F."/>
            <person name="Pallen M.J."/>
        </authorList>
    </citation>
    <scope>NUCLEOTIDE SEQUENCE</scope>
    <source>
        <strain evidence="9">ChiBcec15-1070</strain>
    </source>
</reference>
<keyword evidence="5 6" id="KW-0413">Isomerase</keyword>
<feature type="region of interest" description="Disordered" evidence="7">
    <location>
        <begin position="850"/>
        <end position="903"/>
    </location>
</feature>
<dbReference type="PANTHER" id="PTHR43493:SF5">
    <property type="entry name" value="DNA GYRASE SUBUNIT A, CHLOROPLASTIC_MITOCHONDRIAL"/>
    <property type="match status" value="1"/>
</dbReference>
<dbReference type="InterPro" id="IPR050220">
    <property type="entry name" value="Type_II_DNA_Topoisomerases"/>
</dbReference>
<sequence>MSTIDDNEKEVVETAEVTEVSPEKHGKYTQLIQDAVAHRLTGMYKDWFLDYASYVILERAVPHLDDGLKPVQRRILHSMKRMDDGRYNKVANIIGFTMQFHPHGDASIGDALVQLGQKDLLIDTQGNWGNILTGDSAAAPRYIEARLSKLALDVVFNPKTTEWMLSYDGRNQEPVTLPVKFPLLLAQGVEGIAVGLASKILPHNFVELLEASIAYLRGEEFTLYPDFPTGGMIDCSKYNDGMRGGVVKVRAKIAKQDKKTLVISEIPYGKSTSTVIESILKANDKGKIKIKKVDDNTAANVEIVVHLSGDVSPDKTIDALYAFTDCEVSISPNACVIEDKKPLFMGVSDMLRRSVDNTKGLLKRELEIRLGELNEEWHMSSLERIFIENRIYNSIEECTTWESVLETIDRELTPFKGQLRREITREDIIKLTEIKIKRISRYDAFRADELIRSIEAEIEEVEHHLATLTDYTIAYYQNILKKYGKGRERKTELRSFDTIEAAKVVVANAKLYVNRAEGFYGIGAGMKKEEYVCDCSDIDDVIIFNKQGKYTITKVSEKAFFSKNILYIGVFKRNDERTIYNVLYRDGLKGAILMKRCAIKGITRDREYDITKGTPGSEVLYMSVNPNGEAETLKIYFKPRPRLKKLITELHFGDLVIKGRQSQGNLFSRYAIHKITLKERGTSTLGGQNIWFDHDINRLNTDGRGELLGEFAGDDRLIIFTKDAQYYTSNFDLGQHFPENLLFVEKYDPNKIYTVIYIDKEQGLHYMKRFQAEQCDQKPQQFVEPENEFVTMNDDRYPVVQLQYGGKYNGRSPEEVDADAFIGVKSHRAKGKRLSNLTLEEVIWLEPLHKEAENDTAGGEDSSSSEGEEGNSAPQAEGTVVGAEAVETDEDEGPATGNQLELF</sequence>
<dbReference type="NCBIfam" id="NF009397">
    <property type="entry name" value="PRK12758.1"/>
    <property type="match status" value="1"/>
</dbReference>
<evidence type="ECO:0000256" key="5">
    <source>
        <dbReference type="ARBA" id="ARBA00023235"/>
    </source>
</evidence>
<accession>A0A9D1QB94</accession>
<evidence type="ECO:0000256" key="4">
    <source>
        <dbReference type="ARBA" id="ARBA00023125"/>
    </source>
</evidence>
<proteinExistence type="inferred from homology"/>
<dbReference type="InterPro" id="IPR013757">
    <property type="entry name" value="Topo_IIA_A_a_sf"/>
</dbReference>
<dbReference type="Gene3D" id="3.90.199.10">
    <property type="entry name" value="Topoisomerase II, domain 5"/>
    <property type="match status" value="1"/>
</dbReference>
<dbReference type="GO" id="GO:0006265">
    <property type="term" value="P:DNA topological change"/>
    <property type="evidence" value="ECO:0007669"/>
    <property type="project" value="UniProtKB-UniRule"/>
</dbReference>
<dbReference type="GO" id="GO:0005524">
    <property type="term" value="F:ATP binding"/>
    <property type="evidence" value="ECO:0007669"/>
    <property type="project" value="InterPro"/>
</dbReference>
<reference evidence="9" key="2">
    <citation type="submission" date="2021-04" db="EMBL/GenBank/DDBJ databases">
        <authorList>
            <person name="Gilroy R."/>
        </authorList>
    </citation>
    <scope>NUCLEOTIDE SEQUENCE</scope>
    <source>
        <strain evidence="9">ChiBcec15-1070</strain>
    </source>
</reference>
<evidence type="ECO:0000256" key="2">
    <source>
        <dbReference type="ARBA" id="ARBA00008263"/>
    </source>
</evidence>
<comment type="catalytic activity">
    <reaction evidence="1 6">
        <text>ATP-dependent breakage, passage and rejoining of double-stranded DNA.</text>
        <dbReference type="EC" id="5.6.2.2"/>
    </reaction>
</comment>
<dbReference type="Gene3D" id="3.30.1360.40">
    <property type="match status" value="1"/>
</dbReference>
<evidence type="ECO:0000259" key="8">
    <source>
        <dbReference type="PROSITE" id="PS52040"/>
    </source>
</evidence>
<dbReference type="NCBIfam" id="NF007209">
    <property type="entry name" value="PRK09631.1"/>
    <property type="match status" value="1"/>
</dbReference>
<evidence type="ECO:0000256" key="3">
    <source>
        <dbReference type="ARBA" id="ARBA00023029"/>
    </source>
</evidence>
<dbReference type="EMBL" id="DXHL01000007">
    <property type="protein sequence ID" value="HIW10195.1"/>
    <property type="molecule type" value="Genomic_DNA"/>
</dbReference>
<dbReference type="Pfam" id="PF00521">
    <property type="entry name" value="DNA_topoisoIV"/>
    <property type="match status" value="1"/>
</dbReference>
<dbReference type="InterPro" id="IPR013758">
    <property type="entry name" value="Topo_IIA_A/C_ab"/>
</dbReference>
<comment type="caution">
    <text evidence="9">The sequence shown here is derived from an EMBL/GenBank/DDBJ whole genome shotgun (WGS) entry which is preliminary data.</text>
</comment>
<evidence type="ECO:0000256" key="7">
    <source>
        <dbReference type="SAM" id="MobiDB-lite"/>
    </source>
</evidence>
<dbReference type="PROSITE" id="PS52040">
    <property type="entry name" value="TOPO_IIA"/>
    <property type="match status" value="1"/>
</dbReference>
<evidence type="ECO:0000313" key="9">
    <source>
        <dbReference type="EMBL" id="HIW10195.1"/>
    </source>
</evidence>
<evidence type="ECO:0000256" key="6">
    <source>
        <dbReference type="PROSITE-ProRule" id="PRU01384"/>
    </source>
</evidence>
<dbReference type="GO" id="GO:0009330">
    <property type="term" value="C:DNA topoisomerase type II (double strand cut, ATP-hydrolyzing) complex"/>
    <property type="evidence" value="ECO:0007669"/>
    <property type="project" value="TreeGrafter"/>
</dbReference>
<dbReference type="GO" id="GO:0005737">
    <property type="term" value="C:cytoplasm"/>
    <property type="evidence" value="ECO:0007669"/>
    <property type="project" value="TreeGrafter"/>
</dbReference>
<dbReference type="Proteomes" id="UP000823926">
    <property type="component" value="Unassembled WGS sequence"/>
</dbReference>
<feature type="active site" description="O-(5'-phospho-DNA)-tyrosine intermediate" evidence="6">
    <location>
        <position position="142"/>
    </location>
</feature>
<dbReference type="GO" id="GO:0003918">
    <property type="term" value="F:DNA topoisomerase type II (double strand cut, ATP-hydrolyzing) activity"/>
    <property type="evidence" value="ECO:0007669"/>
    <property type="project" value="UniProtKB-EC"/>
</dbReference>
<keyword evidence="4 6" id="KW-0238">DNA-binding</keyword>
<dbReference type="SMART" id="SM00434">
    <property type="entry name" value="TOP4c"/>
    <property type="match status" value="1"/>
</dbReference>
<dbReference type="Gene3D" id="1.10.268.10">
    <property type="entry name" value="Topoisomerase, domain 3"/>
    <property type="match status" value="1"/>
</dbReference>